<keyword evidence="2 9" id="KW-0813">Transport</keyword>
<comment type="function">
    <text evidence="9">Channel that opens in response to stretch forces in the membrane lipid bilayer. May participate in the regulation of osmotic pressure changes within the cell.</text>
</comment>
<dbReference type="NCBIfam" id="NF001843">
    <property type="entry name" value="PRK00567.1-4"/>
    <property type="match status" value="1"/>
</dbReference>
<dbReference type="InterPro" id="IPR037673">
    <property type="entry name" value="MSC/AndL"/>
</dbReference>
<dbReference type="PRINTS" id="PR01264">
    <property type="entry name" value="MECHCHANNEL"/>
</dbReference>
<sequence>MKSKFLNEFKTFIAKGNAIDLAIGVIMGSAFTAITNSLVNDILMPCISALFGGSDYSGLKLVLREATETSEAIVLNYGMLINAIFNFLIIALFLFFVVKVLNKMRAKKEEPAPAPAAPVKSNQEILLEEIRDLLKKN</sequence>
<dbReference type="AlphaFoldDB" id="A0A9D1PT76"/>
<keyword evidence="6 9" id="KW-0406">Ion transport</keyword>
<keyword evidence="3 9" id="KW-1003">Cell membrane</keyword>
<feature type="transmembrane region" description="Helical" evidence="9">
    <location>
        <begin position="77"/>
        <end position="98"/>
    </location>
</feature>
<evidence type="ECO:0000256" key="4">
    <source>
        <dbReference type="ARBA" id="ARBA00022692"/>
    </source>
</evidence>
<evidence type="ECO:0000256" key="5">
    <source>
        <dbReference type="ARBA" id="ARBA00022989"/>
    </source>
</evidence>
<dbReference type="PANTHER" id="PTHR30266">
    <property type="entry name" value="MECHANOSENSITIVE CHANNEL MSCL"/>
    <property type="match status" value="1"/>
</dbReference>
<reference evidence="10" key="2">
    <citation type="submission" date="2021-04" db="EMBL/GenBank/DDBJ databases">
        <authorList>
            <person name="Gilroy R."/>
        </authorList>
    </citation>
    <scope>NUCLEOTIDE SEQUENCE</scope>
    <source>
        <strain evidence="10">Gambia11-129</strain>
    </source>
</reference>
<evidence type="ECO:0000256" key="8">
    <source>
        <dbReference type="ARBA" id="ARBA00023303"/>
    </source>
</evidence>
<comment type="caution">
    <text evidence="10">The sequence shown here is derived from an EMBL/GenBank/DDBJ whole genome shotgun (WGS) entry which is preliminary data.</text>
</comment>
<evidence type="ECO:0000256" key="6">
    <source>
        <dbReference type="ARBA" id="ARBA00023065"/>
    </source>
</evidence>
<dbReference type="InterPro" id="IPR036019">
    <property type="entry name" value="MscL_channel"/>
</dbReference>
<dbReference type="Gene3D" id="1.10.1200.120">
    <property type="entry name" value="Large-conductance mechanosensitive channel, MscL, domain 1"/>
    <property type="match status" value="1"/>
</dbReference>
<keyword evidence="5 9" id="KW-1133">Transmembrane helix</keyword>
<dbReference type="InterPro" id="IPR001185">
    <property type="entry name" value="MS_channel"/>
</dbReference>
<comment type="subcellular location">
    <subcellularLocation>
        <location evidence="9">Cell membrane</location>
        <topology evidence="9">Multi-pass membrane protein</topology>
    </subcellularLocation>
    <subcellularLocation>
        <location evidence="1">Membrane</location>
        <topology evidence="1">Multi-pass membrane protein</topology>
    </subcellularLocation>
</comment>
<keyword evidence="4 9" id="KW-0812">Transmembrane</keyword>
<dbReference type="GO" id="GO:0005886">
    <property type="term" value="C:plasma membrane"/>
    <property type="evidence" value="ECO:0007669"/>
    <property type="project" value="UniProtKB-SubCell"/>
</dbReference>
<dbReference type="EMBL" id="DXHU01000023">
    <property type="protein sequence ID" value="HIV99291.1"/>
    <property type="molecule type" value="Genomic_DNA"/>
</dbReference>
<dbReference type="Pfam" id="PF01741">
    <property type="entry name" value="MscL"/>
    <property type="match status" value="1"/>
</dbReference>
<evidence type="ECO:0000256" key="9">
    <source>
        <dbReference type="HAMAP-Rule" id="MF_00115"/>
    </source>
</evidence>
<keyword evidence="7 9" id="KW-0472">Membrane</keyword>
<evidence type="ECO:0000313" key="10">
    <source>
        <dbReference type="EMBL" id="HIV99291.1"/>
    </source>
</evidence>
<dbReference type="Proteomes" id="UP000823936">
    <property type="component" value="Unassembled WGS sequence"/>
</dbReference>
<dbReference type="HAMAP" id="MF_00115">
    <property type="entry name" value="MscL"/>
    <property type="match status" value="1"/>
</dbReference>
<comment type="subunit">
    <text evidence="9">Homopentamer.</text>
</comment>
<comment type="similarity">
    <text evidence="9">Belongs to the MscL family.</text>
</comment>
<protein>
    <recommendedName>
        <fullName evidence="9">Large-conductance mechanosensitive channel</fullName>
    </recommendedName>
</protein>
<evidence type="ECO:0000256" key="1">
    <source>
        <dbReference type="ARBA" id="ARBA00004141"/>
    </source>
</evidence>
<proteinExistence type="inferred from homology"/>
<evidence type="ECO:0000313" key="11">
    <source>
        <dbReference type="Proteomes" id="UP000823936"/>
    </source>
</evidence>
<dbReference type="GO" id="GO:0008381">
    <property type="term" value="F:mechanosensitive monoatomic ion channel activity"/>
    <property type="evidence" value="ECO:0007669"/>
    <property type="project" value="UniProtKB-UniRule"/>
</dbReference>
<reference evidence="10" key="1">
    <citation type="journal article" date="2021" name="PeerJ">
        <title>Extensive microbial diversity within the chicken gut microbiome revealed by metagenomics and culture.</title>
        <authorList>
            <person name="Gilroy R."/>
            <person name="Ravi A."/>
            <person name="Getino M."/>
            <person name="Pursley I."/>
            <person name="Horton D.L."/>
            <person name="Alikhan N.F."/>
            <person name="Baker D."/>
            <person name="Gharbi K."/>
            <person name="Hall N."/>
            <person name="Watson M."/>
            <person name="Adriaenssens E.M."/>
            <person name="Foster-Nyarko E."/>
            <person name="Jarju S."/>
            <person name="Secka A."/>
            <person name="Antonio M."/>
            <person name="Oren A."/>
            <person name="Chaudhuri R.R."/>
            <person name="La Ragione R."/>
            <person name="Hildebrand F."/>
            <person name="Pallen M.J."/>
        </authorList>
    </citation>
    <scope>NUCLEOTIDE SEQUENCE</scope>
    <source>
        <strain evidence="10">Gambia11-129</strain>
    </source>
</reference>
<accession>A0A9D1PT76</accession>
<gene>
    <name evidence="9 10" type="primary">mscL</name>
    <name evidence="10" type="ORF">IAB12_05910</name>
</gene>
<dbReference type="SUPFAM" id="SSF81330">
    <property type="entry name" value="Gated mechanosensitive channel"/>
    <property type="match status" value="1"/>
</dbReference>
<dbReference type="PANTHER" id="PTHR30266:SF2">
    <property type="entry name" value="LARGE-CONDUCTANCE MECHANOSENSITIVE CHANNEL"/>
    <property type="match status" value="1"/>
</dbReference>
<dbReference type="NCBIfam" id="TIGR00220">
    <property type="entry name" value="mscL"/>
    <property type="match status" value="1"/>
</dbReference>
<organism evidence="10 11">
    <name type="scientific">Candidatus Ornithospirochaeta avicola</name>
    <dbReference type="NCBI Taxonomy" id="2840896"/>
    <lineage>
        <taxon>Bacteria</taxon>
        <taxon>Pseudomonadati</taxon>
        <taxon>Spirochaetota</taxon>
        <taxon>Spirochaetia</taxon>
        <taxon>Spirochaetales</taxon>
        <taxon>Spirochaetaceae</taxon>
        <taxon>Spirochaetaceae incertae sedis</taxon>
        <taxon>Candidatus Ornithospirochaeta</taxon>
    </lineage>
</organism>
<evidence type="ECO:0000256" key="2">
    <source>
        <dbReference type="ARBA" id="ARBA00022448"/>
    </source>
</evidence>
<evidence type="ECO:0000256" key="7">
    <source>
        <dbReference type="ARBA" id="ARBA00023136"/>
    </source>
</evidence>
<name>A0A9D1PT76_9SPIO</name>
<evidence type="ECO:0000256" key="3">
    <source>
        <dbReference type="ARBA" id="ARBA00022475"/>
    </source>
</evidence>
<feature type="transmembrane region" description="Helical" evidence="9">
    <location>
        <begin position="12"/>
        <end position="34"/>
    </location>
</feature>
<keyword evidence="8 9" id="KW-0407">Ion channel</keyword>